<organism evidence="1 2">
    <name type="scientific">Oryza meyeriana var. granulata</name>
    <dbReference type="NCBI Taxonomy" id="110450"/>
    <lineage>
        <taxon>Eukaryota</taxon>
        <taxon>Viridiplantae</taxon>
        <taxon>Streptophyta</taxon>
        <taxon>Embryophyta</taxon>
        <taxon>Tracheophyta</taxon>
        <taxon>Spermatophyta</taxon>
        <taxon>Magnoliopsida</taxon>
        <taxon>Liliopsida</taxon>
        <taxon>Poales</taxon>
        <taxon>Poaceae</taxon>
        <taxon>BOP clade</taxon>
        <taxon>Oryzoideae</taxon>
        <taxon>Oryzeae</taxon>
        <taxon>Oryzinae</taxon>
        <taxon>Oryza</taxon>
        <taxon>Oryza meyeriana</taxon>
    </lineage>
</organism>
<dbReference type="OrthoDB" id="693402at2759"/>
<dbReference type="Proteomes" id="UP000479710">
    <property type="component" value="Unassembled WGS sequence"/>
</dbReference>
<name>A0A6G1EBN6_9ORYZ</name>
<comment type="caution">
    <text evidence="1">The sequence shown here is derived from an EMBL/GenBank/DDBJ whole genome shotgun (WGS) entry which is preliminary data.</text>
</comment>
<evidence type="ECO:0008006" key="3">
    <source>
        <dbReference type="Google" id="ProtNLM"/>
    </source>
</evidence>
<evidence type="ECO:0000313" key="1">
    <source>
        <dbReference type="EMBL" id="KAF0922200.1"/>
    </source>
</evidence>
<evidence type="ECO:0000313" key="2">
    <source>
        <dbReference type="Proteomes" id="UP000479710"/>
    </source>
</evidence>
<protein>
    <recommendedName>
        <fullName evidence="3">Myb-like domain-containing protein</fullName>
    </recommendedName>
</protein>
<accession>A0A6G1EBN6</accession>
<dbReference type="EMBL" id="SPHZ02000004">
    <property type="protein sequence ID" value="KAF0922200.1"/>
    <property type="molecule type" value="Genomic_DNA"/>
</dbReference>
<proteinExistence type="predicted"/>
<keyword evidence="2" id="KW-1185">Reference proteome</keyword>
<gene>
    <name evidence="1" type="ORF">E2562_028793</name>
</gene>
<reference evidence="1 2" key="1">
    <citation type="submission" date="2019-11" db="EMBL/GenBank/DDBJ databases">
        <title>Whole genome sequence of Oryza granulata.</title>
        <authorList>
            <person name="Li W."/>
        </authorList>
    </citation>
    <scope>NUCLEOTIDE SEQUENCE [LARGE SCALE GENOMIC DNA]</scope>
    <source>
        <strain evidence="2">cv. Menghai</strain>
        <tissue evidence="1">Leaf</tissue>
    </source>
</reference>
<dbReference type="PANTHER" id="PTHR45224:SF5">
    <property type="entry name" value="OS02G0311800 PROTEIN"/>
    <property type="match status" value="1"/>
</dbReference>
<dbReference type="AlphaFoldDB" id="A0A6G1EBN6"/>
<sequence>MYYSVEEDIRLLSAWINNPTNPIEGVSRKGETYWTKVAESYNATTPPGRKRDANCLKGHWHKTSKKVAFFNGCNVQLKDTYVSGRSGNQLMQEALELYWSRAKGKQFAYVHWWKPNVEDVQRILPNKDVI</sequence>
<dbReference type="PANTHER" id="PTHR45224">
    <property type="entry name" value="OS01G0527900 PROTEIN-RELATED"/>
    <property type="match status" value="1"/>
</dbReference>